<dbReference type="EMBL" id="JABFTP020000144">
    <property type="protein sequence ID" value="KAL3282944.1"/>
    <property type="molecule type" value="Genomic_DNA"/>
</dbReference>
<organism evidence="1 2">
    <name type="scientific">Cryptolaemus montrouzieri</name>
    <dbReference type="NCBI Taxonomy" id="559131"/>
    <lineage>
        <taxon>Eukaryota</taxon>
        <taxon>Metazoa</taxon>
        <taxon>Ecdysozoa</taxon>
        <taxon>Arthropoda</taxon>
        <taxon>Hexapoda</taxon>
        <taxon>Insecta</taxon>
        <taxon>Pterygota</taxon>
        <taxon>Neoptera</taxon>
        <taxon>Endopterygota</taxon>
        <taxon>Coleoptera</taxon>
        <taxon>Polyphaga</taxon>
        <taxon>Cucujiformia</taxon>
        <taxon>Coccinelloidea</taxon>
        <taxon>Coccinellidae</taxon>
        <taxon>Scymninae</taxon>
        <taxon>Scymnini</taxon>
        <taxon>Cryptolaemus</taxon>
    </lineage>
</organism>
<keyword evidence="2" id="KW-1185">Reference proteome</keyword>
<evidence type="ECO:0000313" key="1">
    <source>
        <dbReference type="EMBL" id="KAL3282944.1"/>
    </source>
</evidence>
<dbReference type="AlphaFoldDB" id="A0ABD2NWA5"/>
<proteinExistence type="predicted"/>
<name>A0ABD2NWA5_9CUCU</name>
<gene>
    <name evidence="1" type="ORF">HHI36_006102</name>
</gene>
<evidence type="ECO:0000313" key="2">
    <source>
        <dbReference type="Proteomes" id="UP001516400"/>
    </source>
</evidence>
<protein>
    <submittedName>
        <fullName evidence="1">Uncharacterized protein</fullName>
    </submittedName>
</protein>
<comment type="caution">
    <text evidence="1">The sequence shown here is derived from an EMBL/GenBank/DDBJ whole genome shotgun (WGS) entry which is preliminary data.</text>
</comment>
<sequence length="161" mass="18743">MFANYSGRIQYDLYYAYSHLIYLAALWGQGMSSDIKELQVVQNRALKIIFNLPKGTGTLCMYKDLHLLMIEEIIKLDSVKLIYKINNMLEAGVGLVLKSDLHGYNTRTKQYFHILPSAINKGHRRITSRSAIWYNKRISRMQRHYQLLLNLLNLTCSVNDL</sequence>
<reference evidence="1 2" key="1">
    <citation type="journal article" date="2021" name="BMC Biol.">
        <title>Horizontally acquired antibacterial genes associated with adaptive radiation of ladybird beetles.</title>
        <authorList>
            <person name="Li H.S."/>
            <person name="Tang X.F."/>
            <person name="Huang Y.H."/>
            <person name="Xu Z.Y."/>
            <person name="Chen M.L."/>
            <person name="Du X.Y."/>
            <person name="Qiu B.Y."/>
            <person name="Chen P.T."/>
            <person name="Zhang W."/>
            <person name="Slipinski A."/>
            <person name="Escalona H.E."/>
            <person name="Waterhouse R.M."/>
            <person name="Zwick A."/>
            <person name="Pang H."/>
        </authorList>
    </citation>
    <scope>NUCLEOTIDE SEQUENCE [LARGE SCALE GENOMIC DNA]</scope>
    <source>
        <strain evidence="1">SYSU2018</strain>
    </source>
</reference>
<accession>A0ABD2NWA5</accession>
<dbReference type="Proteomes" id="UP001516400">
    <property type="component" value="Unassembled WGS sequence"/>
</dbReference>